<dbReference type="InterPro" id="IPR038421">
    <property type="entry name" value="RisS_PPD_sf"/>
</dbReference>
<dbReference type="Proteomes" id="UP000322981">
    <property type="component" value="Unassembled WGS sequence"/>
</dbReference>
<keyword evidence="6" id="KW-0597">Phosphoprotein</keyword>
<dbReference type="PRINTS" id="PR00344">
    <property type="entry name" value="BCTRLSENSOR"/>
</dbReference>
<dbReference type="SMART" id="SM00304">
    <property type="entry name" value="HAMP"/>
    <property type="match status" value="1"/>
</dbReference>
<evidence type="ECO:0000256" key="12">
    <source>
        <dbReference type="ARBA" id="ARBA00022989"/>
    </source>
</evidence>
<dbReference type="InterPro" id="IPR050980">
    <property type="entry name" value="2C_sensor_his_kinase"/>
</dbReference>
<keyword evidence="4" id="KW-1003">Cell membrane</keyword>
<dbReference type="Gene3D" id="3.30.450.300">
    <property type="entry name" value="Sensor histidine kinase RisS, periplasmic domain"/>
    <property type="match status" value="1"/>
</dbReference>
<dbReference type="Gene3D" id="1.10.287.130">
    <property type="match status" value="1"/>
</dbReference>
<evidence type="ECO:0000256" key="1">
    <source>
        <dbReference type="ARBA" id="ARBA00000085"/>
    </source>
</evidence>
<sequence length="448" mass="49732">MTRLFRPLPKTIFGRVLLTLVLSFGAFAVTTVAAIVHYALIPVVQRSTEDLAALMELSAHTLVQLPPDIREEYRARLLDEYQLRLRTEDQPPQELRYYFFPYVTRLSQSLGERLRRPVRMTSNVIDNTRWFWVDIDTAQGTVWAGFPRNRINTKPMAGLLVISGAALWLLIVTSAVLARRMTLPLTRLSQAAEAVAKGRSPDPLPENGAREIASLARQFNRTSQQVRELLADRTVLLAGISHDLRTPLTRLRLALEMLPEQTAPALATRMEQDIEEMNQQIAQAVELGRTLGTGDRHDVELTRLIGEVVGNRPRLRWQPQGACVRAVNVMALRRILGNLLENALRYSAGMVEIRLDCTPDGGAIFVLDRGPGIPASERKAVFRPFYRLEGSRNRRTGGSGLGLAVARQLAVANGMEIRLGNRIGGGTVASVHLAQPEPTAEFTDDSGS</sequence>
<keyword evidence="7" id="KW-0808">Transferase</keyword>
<comment type="subcellular location">
    <subcellularLocation>
        <location evidence="2">Cell inner membrane</location>
        <topology evidence="2">Multi-pass membrane protein</topology>
    </subcellularLocation>
</comment>
<keyword evidence="14 15" id="KW-0472">Membrane</keyword>
<dbReference type="InterPro" id="IPR036890">
    <property type="entry name" value="HATPase_C_sf"/>
</dbReference>
<reference evidence="18 19" key="1">
    <citation type="submission" date="2019-09" db="EMBL/GenBank/DDBJ databases">
        <title>Whole-genome sequence of the purple sulfur bacterium Thiohalocapsa marina DSM 19078.</title>
        <authorList>
            <person name="Kyndt J.A."/>
            <person name="Meyer T.E."/>
        </authorList>
    </citation>
    <scope>NUCLEOTIDE SEQUENCE [LARGE SCALE GENOMIC DNA]</scope>
    <source>
        <strain evidence="18 19">DSM 19078</strain>
    </source>
</reference>
<dbReference type="SUPFAM" id="SSF158472">
    <property type="entry name" value="HAMP domain-like"/>
    <property type="match status" value="1"/>
</dbReference>
<dbReference type="InterPro" id="IPR005467">
    <property type="entry name" value="His_kinase_dom"/>
</dbReference>
<evidence type="ECO:0000256" key="3">
    <source>
        <dbReference type="ARBA" id="ARBA00012438"/>
    </source>
</evidence>
<dbReference type="CDD" id="cd00075">
    <property type="entry name" value="HATPase"/>
    <property type="match status" value="1"/>
</dbReference>
<evidence type="ECO:0000256" key="8">
    <source>
        <dbReference type="ARBA" id="ARBA00022692"/>
    </source>
</evidence>
<evidence type="ECO:0000256" key="7">
    <source>
        <dbReference type="ARBA" id="ARBA00022679"/>
    </source>
</evidence>
<keyword evidence="11" id="KW-0067">ATP-binding</keyword>
<comment type="caution">
    <text evidence="18">The sequence shown here is derived from an EMBL/GenBank/DDBJ whole genome shotgun (WGS) entry which is preliminary data.</text>
</comment>
<dbReference type="EMBL" id="VWXX01000004">
    <property type="protein sequence ID" value="KAA6186586.1"/>
    <property type="molecule type" value="Genomic_DNA"/>
</dbReference>
<keyword evidence="12 15" id="KW-1133">Transmembrane helix</keyword>
<keyword evidence="5" id="KW-0997">Cell inner membrane</keyword>
<dbReference type="Gene3D" id="3.30.565.10">
    <property type="entry name" value="Histidine kinase-like ATPase, C-terminal domain"/>
    <property type="match status" value="1"/>
</dbReference>
<dbReference type="EC" id="2.7.13.3" evidence="3"/>
<evidence type="ECO:0000313" key="18">
    <source>
        <dbReference type="EMBL" id="KAA6186586.1"/>
    </source>
</evidence>
<name>A0A5M8FR80_9GAMM</name>
<keyword evidence="13" id="KW-0902">Two-component regulatory system</keyword>
<keyword evidence="10" id="KW-0418">Kinase</keyword>
<dbReference type="Pfam" id="PF00512">
    <property type="entry name" value="HisKA"/>
    <property type="match status" value="1"/>
</dbReference>
<feature type="transmembrane region" description="Helical" evidence="15">
    <location>
        <begin position="12"/>
        <end position="41"/>
    </location>
</feature>
<evidence type="ECO:0000256" key="9">
    <source>
        <dbReference type="ARBA" id="ARBA00022741"/>
    </source>
</evidence>
<evidence type="ECO:0000256" key="11">
    <source>
        <dbReference type="ARBA" id="ARBA00022840"/>
    </source>
</evidence>
<dbReference type="InterPro" id="IPR036097">
    <property type="entry name" value="HisK_dim/P_sf"/>
</dbReference>
<dbReference type="Pfam" id="PF02518">
    <property type="entry name" value="HATPase_c"/>
    <property type="match status" value="1"/>
</dbReference>
<dbReference type="AlphaFoldDB" id="A0A5M8FR80"/>
<feature type="domain" description="Histidine kinase" evidence="16">
    <location>
        <begin position="239"/>
        <end position="437"/>
    </location>
</feature>
<evidence type="ECO:0000259" key="17">
    <source>
        <dbReference type="PROSITE" id="PS50885"/>
    </source>
</evidence>
<dbReference type="GO" id="GO:0005524">
    <property type="term" value="F:ATP binding"/>
    <property type="evidence" value="ECO:0007669"/>
    <property type="project" value="UniProtKB-KW"/>
</dbReference>
<keyword evidence="19" id="KW-1185">Reference proteome</keyword>
<dbReference type="OrthoDB" id="9804645at2"/>
<evidence type="ECO:0000313" key="19">
    <source>
        <dbReference type="Proteomes" id="UP000322981"/>
    </source>
</evidence>
<dbReference type="CDD" id="cd06225">
    <property type="entry name" value="HAMP"/>
    <property type="match status" value="1"/>
</dbReference>
<organism evidence="18 19">
    <name type="scientific">Thiohalocapsa marina</name>
    <dbReference type="NCBI Taxonomy" id="424902"/>
    <lineage>
        <taxon>Bacteria</taxon>
        <taxon>Pseudomonadati</taxon>
        <taxon>Pseudomonadota</taxon>
        <taxon>Gammaproteobacteria</taxon>
        <taxon>Chromatiales</taxon>
        <taxon>Chromatiaceae</taxon>
        <taxon>Thiohalocapsa</taxon>
    </lineage>
</organism>
<dbReference type="Gene3D" id="1.10.8.500">
    <property type="entry name" value="HAMP domain in histidine kinase"/>
    <property type="match status" value="1"/>
</dbReference>
<proteinExistence type="predicted"/>
<keyword evidence="9" id="KW-0547">Nucleotide-binding</keyword>
<evidence type="ECO:0000259" key="16">
    <source>
        <dbReference type="PROSITE" id="PS50109"/>
    </source>
</evidence>
<dbReference type="InterPro" id="IPR004358">
    <property type="entry name" value="Sig_transdc_His_kin-like_C"/>
</dbReference>
<comment type="catalytic activity">
    <reaction evidence="1">
        <text>ATP + protein L-histidine = ADP + protein N-phospho-L-histidine.</text>
        <dbReference type="EC" id="2.7.13.3"/>
    </reaction>
</comment>
<keyword evidence="8 15" id="KW-0812">Transmembrane</keyword>
<dbReference type="GO" id="GO:0005886">
    <property type="term" value="C:plasma membrane"/>
    <property type="evidence" value="ECO:0007669"/>
    <property type="project" value="UniProtKB-SubCell"/>
</dbReference>
<feature type="domain" description="HAMP" evidence="17">
    <location>
        <begin position="179"/>
        <end position="231"/>
    </location>
</feature>
<evidence type="ECO:0000256" key="10">
    <source>
        <dbReference type="ARBA" id="ARBA00022777"/>
    </source>
</evidence>
<evidence type="ECO:0000256" key="5">
    <source>
        <dbReference type="ARBA" id="ARBA00022519"/>
    </source>
</evidence>
<dbReference type="CDD" id="cd00082">
    <property type="entry name" value="HisKA"/>
    <property type="match status" value="1"/>
</dbReference>
<accession>A0A5M8FR80</accession>
<protein>
    <recommendedName>
        <fullName evidence="3">histidine kinase</fullName>
        <ecNumber evidence="3">2.7.13.3</ecNumber>
    </recommendedName>
</protein>
<evidence type="ECO:0000256" key="13">
    <source>
        <dbReference type="ARBA" id="ARBA00023012"/>
    </source>
</evidence>
<dbReference type="SUPFAM" id="SSF47384">
    <property type="entry name" value="Homodimeric domain of signal transducing histidine kinase"/>
    <property type="match status" value="1"/>
</dbReference>
<dbReference type="Pfam" id="PF00672">
    <property type="entry name" value="HAMP"/>
    <property type="match status" value="1"/>
</dbReference>
<evidence type="ECO:0000256" key="14">
    <source>
        <dbReference type="ARBA" id="ARBA00023136"/>
    </source>
</evidence>
<evidence type="ECO:0000256" key="4">
    <source>
        <dbReference type="ARBA" id="ARBA00022475"/>
    </source>
</evidence>
<dbReference type="SUPFAM" id="SSF55874">
    <property type="entry name" value="ATPase domain of HSP90 chaperone/DNA topoisomerase II/histidine kinase"/>
    <property type="match status" value="1"/>
</dbReference>
<dbReference type="SMART" id="SM00388">
    <property type="entry name" value="HisKA"/>
    <property type="match status" value="1"/>
</dbReference>
<feature type="transmembrane region" description="Helical" evidence="15">
    <location>
        <begin position="156"/>
        <end position="178"/>
    </location>
</feature>
<evidence type="ECO:0000256" key="2">
    <source>
        <dbReference type="ARBA" id="ARBA00004429"/>
    </source>
</evidence>
<dbReference type="PANTHER" id="PTHR44936">
    <property type="entry name" value="SENSOR PROTEIN CREC"/>
    <property type="match status" value="1"/>
</dbReference>
<dbReference type="SMART" id="SM00387">
    <property type="entry name" value="HATPase_c"/>
    <property type="match status" value="1"/>
</dbReference>
<evidence type="ECO:0000256" key="15">
    <source>
        <dbReference type="SAM" id="Phobius"/>
    </source>
</evidence>
<gene>
    <name evidence="18" type="ORF">F2Q65_04200</name>
</gene>
<dbReference type="InterPro" id="IPR003594">
    <property type="entry name" value="HATPase_dom"/>
</dbReference>
<dbReference type="PROSITE" id="PS50885">
    <property type="entry name" value="HAMP"/>
    <property type="match status" value="1"/>
</dbReference>
<dbReference type="InterPro" id="IPR003661">
    <property type="entry name" value="HisK_dim/P_dom"/>
</dbReference>
<evidence type="ECO:0000256" key="6">
    <source>
        <dbReference type="ARBA" id="ARBA00022553"/>
    </source>
</evidence>
<dbReference type="PROSITE" id="PS50109">
    <property type="entry name" value="HIS_KIN"/>
    <property type="match status" value="1"/>
</dbReference>
<dbReference type="PANTHER" id="PTHR44936:SF5">
    <property type="entry name" value="SENSOR HISTIDINE KINASE ENVZ"/>
    <property type="match status" value="1"/>
</dbReference>
<dbReference type="InterPro" id="IPR003660">
    <property type="entry name" value="HAMP_dom"/>
</dbReference>
<dbReference type="GO" id="GO:0000155">
    <property type="term" value="F:phosphorelay sensor kinase activity"/>
    <property type="evidence" value="ECO:0007669"/>
    <property type="project" value="InterPro"/>
</dbReference>